<evidence type="ECO:0000313" key="2">
    <source>
        <dbReference type="EMBL" id="CAD7052271.1"/>
    </source>
</evidence>
<keyword evidence="3" id="KW-1185">Reference proteome</keyword>
<organism evidence="2 3">
    <name type="scientific">Pseudorhizobium halotolerans</name>
    <dbReference type="NCBI Taxonomy" id="1233081"/>
    <lineage>
        <taxon>Bacteria</taxon>
        <taxon>Pseudomonadati</taxon>
        <taxon>Pseudomonadota</taxon>
        <taxon>Alphaproteobacteria</taxon>
        <taxon>Hyphomicrobiales</taxon>
        <taxon>Rhizobiaceae</taxon>
        <taxon>Rhizobium/Agrobacterium group</taxon>
        <taxon>Pseudorhizobium</taxon>
    </lineage>
</organism>
<dbReference type="PANTHER" id="PTHR12526">
    <property type="entry name" value="GLYCOSYLTRANSFERASE"/>
    <property type="match status" value="1"/>
</dbReference>
<sequence>MSSRADDEIIFCPPDKKMASIMPSLPPRSDQCSIPNRADVRVPLPPHQAVVIAGGTILPIADFLRRKDLPRLPSAGESCSCSAGERLSVASHRLALFVTAPVIELPGNKVVLDKKFVRGIEAHLEYWNGPLRCFLRRGAREIPFGQAFKSDALGFDLSLLEPNHRVTDTCLANFDVALLSGDSTADLLSPTSIALSRCRLAYGIEYTHQTRQRINQLESIGSMRKAVRALRIAMTEMRRRSAFRHAAGLQCNGYPAHEVYGSLNARSMLYLDSRALPEMMATEKEMYARERWLLSGKSLRLVHSGRLEPTKGAHQLVPIAHRLKKAGLNFTFDIYGAGSLAGLISDAIRAHHLSDAVRLHPSVDYVRELVPTMRRSYDLFVSAHLQSDPSCTYLESLACGVPVVGHCNQMWRSLSEASGGGFAVSPATPAAMAEMILDLNSRRWAVVEAARRGLAFAKRHNFASQFRLRMEHLADLAR</sequence>
<feature type="domain" description="Glycosyl transferase family 1" evidence="1">
    <location>
        <begin position="290"/>
        <end position="439"/>
    </location>
</feature>
<name>A0ABN7JWZ7_9HYPH</name>
<evidence type="ECO:0000259" key="1">
    <source>
        <dbReference type="Pfam" id="PF00534"/>
    </source>
</evidence>
<proteinExistence type="predicted"/>
<dbReference type="Proteomes" id="UP000601041">
    <property type="component" value="Unassembled WGS sequence"/>
</dbReference>
<gene>
    <name evidence="2" type="ORF">RHAB21_04423</name>
</gene>
<dbReference type="Pfam" id="PF00534">
    <property type="entry name" value="Glycos_transf_1"/>
    <property type="match status" value="1"/>
</dbReference>
<reference evidence="2 3" key="1">
    <citation type="submission" date="2020-11" db="EMBL/GenBank/DDBJ databases">
        <authorList>
            <person name="Lassalle F."/>
        </authorList>
    </citation>
    <scope>NUCLEOTIDE SEQUENCE [LARGE SCALE GENOMIC DNA]</scope>
    <source>
        <strain evidence="2 3">AB21</strain>
    </source>
</reference>
<dbReference type="InterPro" id="IPR001296">
    <property type="entry name" value="Glyco_trans_1"/>
</dbReference>
<protein>
    <submittedName>
        <fullName evidence="2">Glycosyltransferase family 1 protein</fullName>
    </submittedName>
</protein>
<comment type="caution">
    <text evidence="2">The sequence shown here is derived from an EMBL/GenBank/DDBJ whole genome shotgun (WGS) entry which is preliminary data.</text>
</comment>
<dbReference type="SUPFAM" id="SSF53756">
    <property type="entry name" value="UDP-Glycosyltransferase/glycogen phosphorylase"/>
    <property type="match status" value="1"/>
</dbReference>
<dbReference type="EMBL" id="CABFWE030000011">
    <property type="protein sequence ID" value="CAD7052271.1"/>
    <property type="molecule type" value="Genomic_DNA"/>
</dbReference>
<evidence type="ECO:0000313" key="3">
    <source>
        <dbReference type="Proteomes" id="UP000601041"/>
    </source>
</evidence>
<dbReference type="Gene3D" id="3.40.50.2000">
    <property type="entry name" value="Glycogen Phosphorylase B"/>
    <property type="match status" value="1"/>
</dbReference>
<accession>A0ABN7JWZ7</accession>